<feature type="domain" description="Metalloenzyme" evidence="8">
    <location>
        <begin position="9"/>
        <end position="381"/>
    </location>
</feature>
<dbReference type="GO" id="GO:0000287">
    <property type="term" value="F:magnesium ion binding"/>
    <property type="evidence" value="ECO:0007669"/>
    <property type="project" value="UniProtKB-UniRule"/>
</dbReference>
<dbReference type="PANTHER" id="PTHR21110">
    <property type="entry name" value="PHOSPHOPENTOMUTASE"/>
    <property type="match status" value="1"/>
</dbReference>
<accession>A0A1E3L318</accession>
<evidence type="ECO:0000256" key="4">
    <source>
        <dbReference type="ARBA" id="ARBA00023211"/>
    </source>
</evidence>
<evidence type="ECO:0000259" key="8">
    <source>
        <dbReference type="Pfam" id="PF01676"/>
    </source>
</evidence>
<dbReference type="InterPro" id="IPR017850">
    <property type="entry name" value="Alkaline_phosphatase_core_sf"/>
</dbReference>
<evidence type="ECO:0000256" key="7">
    <source>
        <dbReference type="NCBIfam" id="TIGR01696"/>
    </source>
</evidence>
<evidence type="ECO:0000256" key="5">
    <source>
        <dbReference type="ARBA" id="ARBA00023235"/>
    </source>
</evidence>
<dbReference type="GO" id="GO:0009117">
    <property type="term" value="P:nucleotide metabolic process"/>
    <property type="evidence" value="ECO:0007669"/>
    <property type="project" value="UniProtKB-UniRule"/>
</dbReference>
<dbReference type="EC" id="5.4.2.7" evidence="6 7"/>
<keyword evidence="10" id="KW-1185">Reference proteome</keyword>
<feature type="binding site" evidence="6">
    <location>
        <position position="17"/>
    </location>
    <ligand>
        <name>Mn(2+)</name>
        <dbReference type="ChEBI" id="CHEBI:29035"/>
        <label>1</label>
    </ligand>
</feature>
<comment type="caution">
    <text evidence="9">The sequence shown here is derived from an EMBL/GenBank/DDBJ whole genome shotgun (WGS) entry which is preliminary data.</text>
</comment>
<dbReference type="GO" id="GO:0005829">
    <property type="term" value="C:cytosol"/>
    <property type="evidence" value="ECO:0007669"/>
    <property type="project" value="TreeGrafter"/>
</dbReference>
<dbReference type="STRING" id="1886670.PTI45_02461"/>
<comment type="catalytic activity">
    <reaction evidence="6">
        <text>alpha-D-ribose 1-phosphate = D-ribose 5-phosphate</text>
        <dbReference type="Rhea" id="RHEA:18793"/>
        <dbReference type="ChEBI" id="CHEBI:57720"/>
        <dbReference type="ChEBI" id="CHEBI:78346"/>
        <dbReference type="EC" id="5.4.2.7"/>
    </reaction>
</comment>
<protein>
    <recommendedName>
        <fullName evidence="6 7">Phosphopentomutase</fullName>
        <ecNumber evidence="6 7">5.4.2.7</ecNumber>
    </recommendedName>
    <alternativeName>
        <fullName evidence="6">Phosphodeoxyribomutase</fullName>
    </alternativeName>
</protein>
<dbReference type="UniPathway" id="UPA00087">
    <property type="reaction ID" value="UER00173"/>
</dbReference>
<dbReference type="FunFam" id="3.30.70.1250:FF:000001">
    <property type="entry name" value="Phosphopentomutase"/>
    <property type="match status" value="1"/>
</dbReference>
<dbReference type="Proteomes" id="UP000094578">
    <property type="component" value="Unassembled WGS sequence"/>
</dbReference>
<name>A0A1E3L318_9BACL</name>
<feature type="binding site" evidence="6">
    <location>
        <position position="290"/>
    </location>
    <ligand>
        <name>Mn(2+)</name>
        <dbReference type="ChEBI" id="CHEBI:29035"/>
        <label>2</label>
    </ligand>
</feature>
<dbReference type="InterPro" id="IPR010045">
    <property type="entry name" value="DeoB"/>
</dbReference>
<evidence type="ECO:0000256" key="6">
    <source>
        <dbReference type="HAMAP-Rule" id="MF_00740"/>
    </source>
</evidence>
<comment type="similarity">
    <text evidence="1 6">Belongs to the phosphopentomutase family.</text>
</comment>
<dbReference type="EMBL" id="MDER01000043">
    <property type="protein sequence ID" value="ODP28043.1"/>
    <property type="molecule type" value="Genomic_DNA"/>
</dbReference>
<feature type="binding site" evidence="6">
    <location>
        <position position="331"/>
    </location>
    <ligand>
        <name>Mn(2+)</name>
        <dbReference type="ChEBI" id="CHEBI:29035"/>
        <label>1</label>
    </ligand>
</feature>
<dbReference type="SUPFAM" id="SSF143856">
    <property type="entry name" value="DeoB insert domain-like"/>
    <property type="match status" value="1"/>
</dbReference>
<comment type="cofactor">
    <cofactor evidence="6">
        <name>Mn(2+)</name>
        <dbReference type="ChEBI" id="CHEBI:29035"/>
    </cofactor>
    <text evidence="6">Binds 2 manganese ions.</text>
</comment>
<comment type="pathway">
    <text evidence="6">Carbohydrate degradation; 2-deoxy-D-ribose 1-phosphate degradation; D-glyceraldehyde 3-phosphate and acetaldehyde from 2-deoxy-alpha-D-ribose 1-phosphate: step 1/2.</text>
</comment>
<dbReference type="GO" id="GO:0006018">
    <property type="term" value="P:2-deoxyribose 1-phosphate catabolic process"/>
    <property type="evidence" value="ECO:0007669"/>
    <property type="project" value="UniProtKB-UniRule"/>
</dbReference>
<keyword evidence="5 6" id="KW-0413">Isomerase</keyword>
<feature type="binding site" evidence="6">
    <location>
        <position position="343"/>
    </location>
    <ligand>
        <name>Mn(2+)</name>
        <dbReference type="ChEBI" id="CHEBI:29035"/>
        <label>2</label>
    </ligand>
</feature>
<dbReference type="GO" id="GO:0008973">
    <property type="term" value="F:phosphopentomutase activity"/>
    <property type="evidence" value="ECO:0007669"/>
    <property type="project" value="UniProtKB-UniRule"/>
</dbReference>
<dbReference type="RefSeq" id="WP_069327878.1">
    <property type="nucleotide sequence ID" value="NZ_MDER01000043.1"/>
</dbReference>
<comment type="subcellular location">
    <subcellularLocation>
        <location evidence="6">Cytoplasm</location>
    </subcellularLocation>
</comment>
<keyword evidence="2 6" id="KW-0963">Cytoplasm</keyword>
<gene>
    <name evidence="6 9" type="primary">deoB</name>
    <name evidence="9" type="ORF">PTI45_02461</name>
</gene>
<reference evidence="9 10" key="1">
    <citation type="submission" date="2016-08" db="EMBL/GenBank/DDBJ databases">
        <title>Genome sequencing of Paenibacillus sp. TI45-13ar, isolated from Korean traditional nuruk.</title>
        <authorList>
            <person name="Kim S.-J."/>
        </authorList>
    </citation>
    <scope>NUCLEOTIDE SEQUENCE [LARGE SCALE GENOMIC DNA]</scope>
    <source>
        <strain evidence="9 10">TI45-13ar</strain>
    </source>
</reference>
<dbReference type="GO" id="GO:0030145">
    <property type="term" value="F:manganese ion binding"/>
    <property type="evidence" value="ECO:0007669"/>
    <property type="project" value="UniProtKB-UniRule"/>
</dbReference>
<dbReference type="GO" id="GO:0006015">
    <property type="term" value="P:5-phosphoribose 1-diphosphate biosynthetic process"/>
    <property type="evidence" value="ECO:0007669"/>
    <property type="project" value="UniProtKB-UniPathway"/>
</dbReference>
<comment type="catalytic activity">
    <reaction evidence="6">
        <text>2-deoxy-alpha-D-ribose 1-phosphate = 2-deoxy-D-ribose 5-phosphate</text>
        <dbReference type="Rhea" id="RHEA:27658"/>
        <dbReference type="ChEBI" id="CHEBI:57259"/>
        <dbReference type="ChEBI" id="CHEBI:62877"/>
        <dbReference type="EC" id="5.4.2.7"/>
    </reaction>
</comment>
<evidence type="ECO:0000256" key="2">
    <source>
        <dbReference type="ARBA" id="ARBA00022490"/>
    </source>
</evidence>
<organism evidence="9 10">
    <name type="scientific">Paenibacillus nuruki</name>
    <dbReference type="NCBI Taxonomy" id="1886670"/>
    <lineage>
        <taxon>Bacteria</taxon>
        <taxon>Bacillati</taxon>
        <taxon>Bacillota</taxon>
        <taxon>Bacilli</taxon>
        <taxon>Bacillales</taxon>
        <taxon>Paenibacillaceae</taxon>
        <taxon>Paenibacillus</taxon>
    </lineage>
</organism>
<keyword evidence="4 6" id="KW-0464">Manganese</keyword>
<comment type="function">
    <text evidence="6">Isomerase that catalyzes the conversion of deoxy-ribose 1-phosphate (dRib-1-P) and ribose 1-phosphate (Rib-1-P) to deoxy-ribose 5-phosphate (dRib-5-P) and ribose 5-phosphate (Rib-5-P), respectively.</text>
</comment>
<proteinExistence type="inferred from homology"/>
<sequence>MTQSDTRFKRISVIVMDSVGIGELPDASKFGDKGAHTLGHILEQVPEIQIPHLQQLGLANITSLAPLEPAEHPQASYGKLAQTSIGKDTMTGHWEMMGLQISSPFNTYPHGFPQDLITELEKLTGRRVIGNKSGAGLDMIEQYGEEQMKSGAWIIYTSADSVMQIAAHEDIIPLNKLYEACKIARQLTMSPEHSVARIIARPYRGAPGQFVRTANRRDFAVNPPEPTVLNTLQNFGYDVISVGKINDIFSGHGITATHPTRGNENGIQVTMDVLRQDFNGLLFTNLIDFDSLYGHRRDPLGYAKALEQFDQALPDILSTIGEQDLLIITADHGNDPVHKGTDHTREYVPLLVYSPSLQQSVDLGIRATYSDIGATIADNFRTGGPLHGESFLDKLK</sequence>
<dbReference type="NCBIfam" id="NF003766">
    <property type="entry name" value="PRK05362.1"/>
    <property type="match status" value="1"/>
</dbReference>
<dbReference type="Gene3D" id="3.40.720.10">
    <property type="entry name" value="Alkaline Phosphatase, subunit A"/>
    <property type="match status" value="1"/>
</dbReference>
<dbReference type="Pfam" id="PF01676">
    <property type="entry name" value="Metalloenzyme"/>
    <property type="match status" value="1"/>
</dbReference>
<feature type="binding site" evidence="6">
    <location>
        <position position="332"/>
    </location>
    <ligand>
        <name>Mn(2+)</name>
        <dbReference type="ChEBI" id="CHEBI:29035"/>
        <label>1</label>
    </ligand>
</feature>
<evidence type="ECO:0000313" key="10">
    <source>
        <dbReference type="Proteomes" id="UP000094578"/>
    </source>
</evidence>
<feature type="binding site" evidence="6">
    <location>
        <position position="295"/>
    </location>
    <ligand>
        <name>Mn(2+)</name>
        <dbReference type="ChEBI" id="CHEBI:29035"/>
        <label>2</label>
    </ligand>
</feature>
<dbReference type="HAMAP" id="MF_00740">
    <property type="entry name" value="Phosphopentomut"/>
    <property type="match status" value="1"/>
</dbReference>
<keyword evidence="3 6" id="KW-0479">Metal-binding</keyword>
<dbReference type="PANTHER" id="PTHR21110:SF0">
    <property type="entry name" value="PHOSPHOPENTOMUTASE"/>
    <property type="match status" value="1"/>
</dbReference>
<dbReference type="PATRIC" id="fig|1886670.3.peg.2504"/>
<evidence type="ECO:0000256" key="3">
    <source>
        <dbReference type="ARBA" id="ARBA00022723"/>
    </source>
</evidence>
<dbReference type="InterPro" id="IPR024052">
    <property type="entry name" value="Phosphopentomutase_DeoB_cap_sf"/>
</dbReference>
<dbReference type="Gene3D" id="3.30.70.1250">
    <property type="entry name" value="Phosphopentomutase"/>
    <property type="match status" value="1"/>
</dbReference>
<evidence type="ECO:0000313" key="9">
    <source>
        <dbReference type="EMBL" id="ODP28043.1"/>
    </source>
</evidence>
<dbReference type="PIRSF" id="PIRSF001491">
    <property type="entry name" value="Ppentomutase"/>
    <property type="match status" value="1"/>
</dbReference>
<dbReference type="InterPro" id="IPR006124">
    <property type="entry name" value="Metalloenzyme"/>
</dbReference>
<dbReference type="CDD" id="cd16009">
    <property type="entry name" value="PPM"/>
    <property type="match status" value="1"/>
</dbReference>
<dbReference type="AlphaFoldDB" id="A0A1E3L318"/>
<dbReference type="SUPFAM" id="SSF53649">
    <property type="entry name" value="Alkaline phosphatase-like"/>
    <property type="match status" value="1"/>
</dbReference>
<dbReference type="GO" id="GO:0043094">
    <property type="term" value="P:metabolic compound salvage"/>
    <property type="evidence" value="ECO:0007669"/>
    <property type="project" value="UniProtKB-UniRule"/>
</dbReference>
<evidence type="ECO:0000256" key="1">
    <source>
        <dbReference type="ARBA" id="ARBA00010373"/>
    </source>
</evidence>
<dbReference type="NCBIfam" id="TIGR01696">
    <property type="entry name" value="deoB"/>
    <property type="match status" value="1"/>
</dbReference>